<dbReference type="Pfam" id="PF02397">
    <property type="entry name" value="Bac_transf"/>
    <property type="match status" value="1"/>
</dbReference>
<dbReference type="Gene3D" id="3.40.50.720">
    <property type="entry name" value="NAD(P)-binding Rossmann-like Domain"/>
    <property type="match status" value="1"/>
</dbReference>
<dbReference type="AlphaFoldDB" id="A0A2T0X601"/>
<dbReference type="InterPro" id="IPR017475">
    <property type="entry name" value="EPS_sugar_tfrase"/>
</dbReference>
<keyword evidence="6 7" id="KW-0472">Membrane</keyword>
<dbReference type="NCBIfam" id="TIGR03025">
    <property type="entry name" value="EPS_sugtrans"/>
    <property type="match status" value="1"/>
</dbReference>
<feature type="domain" description="Bacterial sugar transferase" evidence="8">
    <location>
        <begin position="296"/>
        <end position="483"/>
    </location>
</feature>
<dbReference type="Pfam" id="PF13727">
    <property type="entry name" value="CoA_binding_3"/>
    <property type="match status" value="1"/>
</dbReference>
<feature type="transmembrane region" description="Helical" evidence="7">
    <location>
        <begin position="69"/>
        <end position="87"/>
    </location>
</feature>
<protein>
    <submittedName>
        <fullName evidence="9">Exopolysaccharide biosynthesis polyprenyl glycosylphosphotransferase</fullName>
    </submittedName>
</protein>
<keyword evidence="5 7" id="KW-1133">Transmembrane helix</keyword>
<evidence type="ECO:0000256" key="3">
    <source>
        <dbReference type="ARBA" id="ARBA00022679"/>
    </source>
</evidence>
<evidence type="ECO:0000256" key="4">
    <source>
        <dbReference type="ARBA" id="ARBA00022692"/>
    </source>
</evidence>
<evidence type="ECO:0000256" key="2">
    <source>
        <dbReference type="ARBA" id="ARBA00006464"/>
    </source>
</evidence>
<keyword evidence="10" id="KW-1185">Reference proteome</keyword>
<name>A0A2T0X601_9BACT</name>
<dbReference type="STRING" id="1168289.GCA_000259075_02487"/>
<gene>
    <name evidence="9" type="ORF">DFO77_12432</name>
</gene>
<evidence type="ECO:0000256" key="6">
    <source>
        <dbReference type="ARBA" id="ARBA00023136"/>
    </source>
</evidence>
<evidence type="ECO:0000313" key="10">
    <source>
        <dbReference type="Proteomes" id="UP000252733"/>
    </source>
</evidence>
<reference evidence="9 10" key="1">
    <citation type="submission" date="2018-07" db="EMBL/GenBank/DDBJ databases">
        <title>Freshwater and sediment microbial communities from various areas in North America, analyzing microbe dynamics in response to fracking.</title>
        <authorList>
            <person name="Lamendella R."/>
        </authorList>
    </citation>
    <scope>NUCLEOTIDE SEQUENCE [LARGE SCALE GENOMIC DNA]</scope>
    <source>
        <strain evidence="9 10">160A</strain>
    </source>
</reference>
<organism evidence="9 10">
    <name type="scientific">Marinilabilia salmonicolor</name>
    <dbReference type="NCBI Taxonomy" id="989"/>
    <lineage>
        <taxon>Bacteria</taxon>
        <taxon>Pseudomonadati</taxon>
        <taxon>Bacteroidota</taxon>
        <taxon>Bacteroidia</taxon>
        <taxon>Marinilabiliales</taxon>
        <taxon>Marinilabiliaceae</taxon>
        <taxon>Marinilabilia</taxon>
    </lineage>
</organism>
<sequence>MDRHYIGNKRKKKHKFEYSDQRESMLREKAKVVNRLLAIVDVFIALVSFNIAVFIDKGEFLPFQNKDSIILHFVILAIWYVLARTFRLNQLYRSRPYSAVLFACLSLAVTGTAFLAVSVWAFNLFSIGLRLLLYFGAIDLGLTFLFKVFNYAFLKNARAKGHNTSNVVVIGDNSARSFLRQIVKMKEWGYRVTAIMGTEELEQEFGAVAPFLPDDTDVEALLREKTIDELIYCKEGADQKEIERLLSITSEVGVVFRMYSSFFNMLTNKTHLHYFGTTPLLTISNTPLNYLELRIKDLFDFVFSLFVVVVFSPVFVLLALAIKLDSKGPVFFSQKRVGLRGRKFNVYKFRTMVTNAEELKKKLMEQNEMDGPVFKITKDPRITRVGHFLRKTSLDELPQFFNVLTGDMSVVGPRPPLPDEVRQYESWQVRRLSMKPGITCIWQVSGRNNIPFDEWMKMDLQYIDNWSLKLDFVIFLKTIRTMVRGDGK</sequence>
<feature type="transmembrane region" description="Helical" evidence="7">
    <location>
        <begin position="131"/>
        <end position="153"/>
    </location>
</feature>
<dbReference type="Proteomes" id="UP000252733">
    <property type="component" value="Unassembled WGS sequence"/>
</dbReference>
<dbReference type="InterPro" id="IPR003362">
    <property type="entry name" value="Bact_transf"/>
</dbReference>
<evidence type="ECO:0000313" key="9">
    <source>
        <dbReference type="EMBL" id="RCW30020.1"/>
    </source>
</evidence>
<dbReference type="PANTHER" id="PTHR30576">
    <property type="entry name" value="COLANIC BIOSYNTHESIS UDP-GLUCOSE LIPID CARRIER TRANSFERASE"/>
    <property type="match status" value="1"/>
</dbReference>
<feature type="transmembrane region" description="Helical" evidence="7">
    <location>
        <begin position="99"/>
        <end position="125"/>
    </location>
</feature>
<feature type="transmembrane region" description="Helical" evidence="7">
    <location>
        <begin position="32"/>
        <end position="54"/>
    </location>
</feature>
<proteinExistence type="inferred from homology"/>
<dbReference type="GO" id="GO:0016020">
    <property type="term" value="C:membrane"/>
    <property type="evidence" value="ECO:0007669"/>
    <property type="project" value="UniProtKB-SubCell"/>
</dbReference>
<keyword evidence="4 7" id="KW-0812">Transmembrane</keyword>
<keyword evidence="3 9" id="KW-0808">Transferase</keyword>
<comment type="caution">
    <text evidence="9">The sequence shown here is derived from an EMBL/GenBank/DDBJ whole genome shotgun (WGS) entry which is preliminary data.</text>
</comment>
<evidence type="ECO:0000256" key="5">
    <source>
        <dbReference type="ARBA" id="ARBA00022989"/>
    </source>
</evidence>
<evidence type="ECO:0000256" key="7">
    <source>
        <dbReference type="SAM" id="Phobius"/>
    </source>
</evidence>
<dbReference type="EMBL" id="QPIZ01000024">
    <property type="protein sequence ID" value="RCW30020.1"/>
    <property type="molecule type" value="Genomic_DNA"/>
</dbReference>
<comment type="subcellular location">
    <subcellularLocation>
        <location evidence="1">Membrane</location>
        <topology evidence="1">Multi-pass membrane protein</topology>
    </subcellularLocation>
</comment>
<accession>A0A2T0X601</accession>
<evidence type="ECO:0000259" key="8">
    <source>
        <dbReference type="Pfam" id="PF02397"/>
    </source>
</evidence>
<evidence type="ECO:0000256" key="1">
    <source>
        <dbReference type="ARBA" id="ARBA00004141"/>
    </source>
</evidence>
<dbReference type="PANTHER" id="PTHR30576:SF10">
    <property type="entry name" value="SLL5057 PROTEIN"/>
    <property type="match status" value="1"/>
</dbReference>
<dbReference type="GO" id="GO:0016780">
    <property type="term" value="F:phosphotransferase activity, for other substituted phosphate groups"/>
    <property type="evidence" value="ECO:0007669"/>
    <property type="project" value="TreeGrafter"/>
</dbReference>
<dbReference type="RefSeq" id="WP_258176774.1">
    <property type="nucleotide sequence ID" value="NZ_PVTS01000020.1"/>
</dbReference>
<comment type="similarity">
    <text evidence="2">Belongs to the bacterial sugar transferase family.</text>
</comment>
<feature type="transmembrane region" description="Helical" evidence="7">
    <location>
        <begin position="298"/>
        <end position="322"/>
    </location>
</feature>